<keyword evidence="3" id="KW-1185">Reference proteome</keyword>
<organism evidence="2 3">
    <name type="scientific">Petrolisthes manimaculis</name>
    <dbReference type="NCBI Taxonomy" id="1843537"/>
    <lineage>
        <taxon>Eukaryota</taxon>
        <taxon>Metazoa</taxon>
        <taxon>Ecdysozoa</taxon>
        <taxon>Arthropoda</taxon>
        <taxon>Crustacea</taxon>
        <taxon>Multicrustacea</taxon>
        <taxon>Malacostraca</taxon>
        <taxon>Eumalacostraca</taxon>
        <taxon>Eucarida</taxon>
        <taxon>Decapoda</taxon>
        <taxon>Pleocyemata</taxon>
        <taxon>Anomura</taxon>
        <taxon>Galatheoidea</taxon>
        <taxon>Porcellanidae</taxon>
        <taxon>Petrolisthes</taxon>
    </lineage>
</organism>
<feature type="compositionally biased region" description="Basic residues" evidence="1">
    <location>
        <begin position="58"/>
        <end position="67"/>
    </location>
</feature>
<feature type="compositionally biased region" description="Polar residues" evidence="1">
    <location>
        <begin position="39"/>
        <end position="55"/>
    </location>
</feature>
<feature type="region of interest" description="Disordered" evidence="1">
    <location>
        <begin position="17"/>
        <end position="67"/>
    </location>
</feature>
<evidence type="ECO:0000313" key="2">
    <source>
        <dbReference type="EMBL" id="KAK4308330.1"/>
    </source>
</evidence>
<evidence type="ECO:0000313" key="3">
    <source>
        <dbReference type="Proteomes" id="UP001292094"/>
    </source>
</evidence>
<comment type="caution">
    <text evidence="2">The sequence shown here is derived from an EMBL/GenBank/DDBJ whole genome shotgun (WGS) entry which is preliminary data.</text>
</comment>
<sequence length="67" mass="7151">MRDGIMAQYSLHFSLVTDRPGSEASPRSSHTPPSGALTPLSTTTTVQSSLHNSSPCPHHTKPHQSSL</sequence>
<dbReference type="EMBL" id="JAWZYT010001902">
    <property type="protein sequence ID" value="KAK4308330.1"/>
    <property type="molecule type" value="Genomic_DNA"/>
</dbReference>
<proteinExistence type="predicted"/>
<protein>
    <submittedName>
        <fullName evidence="2">Uncharacterized protein</fullName>
    </submittedName>
</protein>
<dbReference type="AlphaFoldDB" id="A0AAE1U6V7"/>
<dbReference type="Proteomes" id="UP001292094">
    <property type="component" value="Unassembled WGS sequence"/>
</dbReference>
<evidence type="ECO:0000256" key="1">
    <source>
        <dbReference type="SAM" id="MobiDB-lite"/>
    </source>
</evidence>
<gene>
    <name evidence="2" type="ORF">Pmani_019922</name>
</gene>
<reference evidence="2" key="1">
    <citation type="submission" date="2023-11" db="EMBL/GenBank/DDBJ databases">
        <title>Genome assemblies of two species of porcelain crab, Petrolisthes cinctipes and Petrolisthes manimaculis (Anomura: Porcellanidae).</title>
        <authorList>
            <person name="Angst P."/>
        </authorList>
    </citation>
    <scope>NUCLEOTIDE SEQUENCE</scope>
    <source>
        <strain evidence="2">PB745_02</strain>
        <tissue evidence="2">Gill</tissue>
    </source>
</reference>
<accession>A0AAE1U6V7</accession>
<name>A0AAE1U6V7_9EUCA</name>